<dbReference type="Pfam" id="PF00098">
    <property type="entry name" value="zf-CCHC"/>
    <property type="match status" value="1"/>
</dbReference>
<feature type="region of interest" description="Disordered" evidence="3">
    <location>
        <begin position="433"/>
        <end position="656"/>
    </location>
</feature>
<feature type="compositionally biased region" description="Gly residues" evidence="3">
    <location>
        <begin position="563"/>
        <end position="591"/>
    </location>
</feature>
<feature type="compositionally biased region" description="Basic and acidic residues" evidence="3">
    <location>
        <begin position="916"/>
        <end position="933"/>
    </location>
</feature>
<feature type="compositionally biased region" description="Low complexity" evidence="3">
    <location>
        <begin position="141"/>
        <end position="162"/>
    </location>
</feature>
<feature type="compositionally biased region" description="Acidic residues" evidence="3">
    <location>
        <begin position="635"/>
        <end position="656"/>
    </location>
</feature>
<dbReference type="SMART" id="SM00343">
    <property type="entry name" value="ZnF_C2HC"/>
    <property type="match status" value="1"/>
</dbReference>
<evidence type="ECO:0000256" key="1">
    <source>
        <dbReference type="ARBA" id="ARBA00022664"/>
    </source>
</evidence>
<keyword evidence="2" id="KW-0479">Metal-binding</keyword>
<dbReference type="PROSITE" id="PS50158">
    <property type="entry name" value="ZF_CCHC"/>
    <property type="match status" value="1"/>
</dbReference>
<dbReference type="Gene3D" id="4.10.60.10">
    <property type="entry name" value="Zinc finger, CCHC-type"/>
    <property type="match status" value="1"/>
</dbReference>
<dbReference type="OrthoDB" id="3267748at2759"/>
<dbReference type="PANTHER" id="PTHR48226">
    <property type="entry name" value="OS06G0326200 PROTEIN"/>
    <property type="match status" value="1"/>
</dbReference>
<dbReference type="PANTHER" id="PTHR48226:SF1">
    <property type="entry name" value="WAS_WASL-INTERACTING PROTEIN FAMILY MEMBER 1"/>
    <property type="match status" value="1"/>
</dbReference>
<evidence type="ECO:0000256" key="2">
    <source>
        <dbReference type="PROSITE-ProRule" id="PRU00047"/>
    </source>
</evidence>
<dbReference type="GO" id="GO:0008270">
    <property type="term" value="F:zinc ion binding"/>
    <property type="evidence" value="ECO:0007669"/>
    <property type="project" value="UniProtKB-KW"/>
</dbReference>
<dbReference type="InterPro" id="IPR053099">
    <property type="entry name" value="WAS/WASL-interacting_domain"/>
</dbReference>
<dbReference type="GO" id="GO:0030048">
    <property type="term" value="P:actin filament-based movement"/>
    <property type="evidence" value="ECO:0007669"/>
    <property type="project" value="TreeGrafter"/>
</dbReference>
<feature type="compositionally biased region" description="Low complexity" evidence="3">
    <location>
        <begin position="899"/>
        <end position="911"/>
    </location>
</feature>
<keyword evidence="2" id="KW-0862">Zinc</keyword>
<gene>
    <name evidence="5" type="ORF">AURDEDRAFT_177451</name>
</gene>
<feature type="region of interest" description="Disordered" evidence="3">
    <location>
        <begin position="131"/>
        <end position="175"/>
    </location>
</feature>
<reference evidence="6" key="1">
    <citation type="journal article" date="2012" name="Science">
        <title>The Paleozoic origin of enzymatic lignin decomposition reconstructed from 31 fungal genomes.</title>
        <authorList>
            <person name="Floudas D."/>
            <person name="Binder M."/>
            <person name="Riley R."/>
            <person name="Barry K."/>
            <person name="Blanchette R.A."/>
            <person name="Henrissat B."/>
            <person name="Martinez A.T."/>
            <person name="Otillar R."/>
            <person name="Spatafora J.W."/>
            <person name="Yadav J.S."/>
            <person name="Aerts A."/>
            <person name="Benoit I."/>
            <person name="Boyd A."/>
            <person name="Carlson A."/>
            <person name="Copeland A."/>
            <person name="Coutinho P.M."/>
            <person name="de Vries R.P."/>
            <person name="Ferreira P."/>
            <person name="Findley K."/>
            <person name="Foster B."/>
            <person name="Gaskell J."/>
            <person name="Glotzer D."/>
            <person name="Gorecki P."/>
            <person name="Heitman J."/>
            <person name="Hesse C."/>
            <person name="Hori C."/>
            <person name="Igarashi K."/>
            <person name="Jurgens J.A."/>
            <person name="Kallen N."/>
            <person name="Kersten P."/>
            <person name="Kohler A."/>
            <person name="Kuees U."/>
            <person name="Kumar T.K.A."/>
            <person name="Kuo A."/>
            <person name="LaButti K."/>
            <person name="Larrondo L.F."/>
            <person name="Lindquist E."/>
            <person name="Ling A."/>
            <person name="Lombard V."/>
            <person name="Lucas S."/>
            <person name="Lundell T."/>
            <person name="Martin R."/>
            <person name="McLaughlin D.J."/>
            <person name="Morgenstern I."/>
            <person name="Morin E."/>
            <person name="Murat C."/>
            <person name="Nagy L.G."/>
            <person name="Nolan M."/>
            <person name="Ohm R.A."/>
            <person name="Patyshakuliyeva A."/>
            <person name="Rokas A."/>
            <person name="Ruiz-Duenas F.J."/>
            <person name="Sabat G."/>
            <person name="Salamov A."/>
            <person name="Samejima M."/>
            <person name="Schmutz J."/>
            <person name="Slot J.C."/>
            <person name="St John F."/>
            <person name="Stenlid J."/>
            <person name="Sun H."/>
            <person name="Sun S."/>
            <person name="Syed K."/>
            <person name="Tsang A."/>
            <person name="Wiebenga A."/>
            <person name="Young D."/>
            <person name="Pisabarro A."/>
            <person name="Eastwood D.C."/>
            <person name="Martin F."/>
            <person name="Cullen D."/>
            <person name="Grigoriev I.V."/>
            <person name="Hibbett D.S."/>
        </authorList>
    </citation>
    <scope>NUCLEOTIDE SEQUENCE [LARGE SCALE GENOMIC DNA]</scope>
    <source>
        <strain evidence="6">TFB10046</strain>
    </source>
</reference>
<dbReference type="eggNOG" id="ENOG502RYJ5">
    <property type="taxonomic scope" value="Eukaryota"/>
</dbReference>
<evidence type="ECO:0000259" key="4">
    <source>
        <dbReference type="PROSITE" id="PS50158"/>
    </source>
</evidence>
<dbReference type="SUPFAM" id="SSF57756">
    <property type="entry name" value="Retrovirus zinc finger-like domains"/>
    <property type="match status" value="1"/>
</dbReference>
<feature type="domain" description="CCHC-type" evidence="4">
    <location>
        <begin position="941"/>
        <end position="956"/>
    </location>
</feature>
<feature type="compositionally biased region" description="Polar residues" evidence="3">
    <location>
        <begin position="540"/>
        <end position="549"/>
    </location>
</feature>
<dbReference type="InterPro" id="IPR001878">
    <property type="entry name" value="Znf_CCHC"/>
</dbReference>
<dbReference type="GO" id="GO:0006397">
    <property type="term" value="P:mRNA processing"/>
    <property type="evidence" value="ECO:0007669"/>
    <property type="project" value="UniProtKB-KW"/>
</dbReference>
<accession>J0D455</accession>
<dbReference type="InterPro" id="IPR036875">
    <property type="entry name" value="Znf_CCHC_sf"/>
</dbReference>
<name>J0D455_AURST</name>
<dbReference type="GO" id="GO:0005884">
    <property type="term" value="C:actin filament"/>
    <property type="evidence" value="ECO:0007669"/>
    <property type="project" value="TreeGrafter"/>
</dbReference>
<sequence>MVKTRTGRRSYASDEDSRIPGSLPGGPIPIHNRVRELRDAISGLAASPRLPAERVFVMLQEGSPARRHGTLEHAAHLPSAETPLMAHTVPLSPLTPLSQMGTVHVGRVAREFEFPLAADRTLDSIADASFRTADPESAPQTPAVPRASPSSPPRASTEATPAVTTASSGSKKDGGEQLAIVTPATPDVPVVVASATAASPVPPVATPVVKFSAPFDSASTGTNWQEVTEGAVVDAGGWVTAVKRSPAKPASTAVKVPAISGPQSFPPWYLHFNSGDNSGVPDEKGSDKEEGPSNRPSSRASSSMPSLVSDTATSSAGPFRSEPVTAPPSSRATPEPQESAPSARAEPQPLRPGEEPVTISSYVRKLRVFSENALNKYLDEGLDAALAYMSSVFPEHHVTLLSVWLDYVNRSANSASRTDPEVLIGLSQGRVPWFYADPEPEPEKPRRKTYSEAARTSPTPSHRPLPDPIGSGRPGKGKGVDPRERPTATSTPKSVRFSFSDASTLPSYRADSAPTTPGILRPPAATLPEAAEKSAGTAAPKSSDTTATGERTHKPLVPAPGQAGNGHGGNGGGGNGGGGNGGGGGSGGGPPGGGPPGGGPPDGGRGGGSGNGNGPPAPPPPPPPGSDPTPPGGGDPDDSAAEGLADSESDGDDDEDDLRARRKLVSQMKIKHPRVYDGRADVDVFDHWCHEVDLWKRMNGVRTKWAISLMSGFLGDKALRWFMNNVVLSKETWTMRKFYDELFDHCFPSDFKLMLRKRFAQSTQGSRDVREFARDIQVLSRRFPDIGERQLIQVLWEGVHAYIRSKWFDYGFNIDENSFEQLVSAAEQFEKGERARTGVDKHVHVSNRVHGRANSERSANWRDRAQFPPANGKATQNSKNWVRSNAVGFQSRGRGGFRGASNRGGARGNANVTPLRSRDNNAPRREELSPEEKSRLQAEGRCFICKSEGHFSRNCPARMQAHRPTALHSNAARVSKPVKAKGEKLRAHGIQLQDDVPYDERKYSDDNALQLSGMRLLIDHPENEAELAYAKPYIVQEVLMGKFKNYFGNLTSMDGTIKMHVDRRFTVEYHEDDNSFLVNDWGTGDAYEVYRDDFLSGDMRVSAIVRRHVERHAHGDGGPTIASLRDLSIPNERNPDYAPDQAVVFVGGEFRLLSNEQAHNLGLSDQRYVILRSRGRTYVRDLETGLDYHVTPEIVAAGISIPAVLDHAETAITVEPRNRPSGDHRRFLDAGWPRARE</sequence>
<dbReference type="InParanoid" id="J0D455"/>
<evidence type="ECO:0000313" key="5">
    <source>
        <dbReference type="EMBL" id="EJD33464.1"/>
    </source>
</evidence>
<feature type="compositionally biased region" description="Low complexity" evidence="3">
    <location>
        <begin position="293"/>
        <end position="309"/>
    </location>
</feature>
<dbReference type="KEGG" id="adl:AURDEDRAFT_177451"/>
<dbReference type="GO" id="GO:0003676">
    <property type="term" value="F:nucleic acid binding"/>
    <property type="evidence" value="ECO:0007669"/>
    <property type="project" value="InterPro"/>
</dbReference>
<feature type="compositionally biased region" description="Basic and acidic residues" evidence="3">
    <location>
        <begin position="853"/>
        <end position="865"/>
    </location>
</feature>
<protein>
    <recommendedName>
        <fullName evidence="4">CCHC-type domain-containing protein</fullName>
    </recommendedName>
</protein>
<feature type="region of interest" description="Disordered" evidence="3">
    <location>
        <begin position="890"/>
        <end position="933"/>
    </location>
</feature>
<dbReference type="Proteomes" id="UP000006514">
    <property type="component" value="Unassembled WGS sequence"/>
</dbReference>
<feature type="compositionally biased region" description="Pro residues" evidence="3">
    <location>
        <begin position="615"/>
        <end position="633"/>
    </location>
</feature>
<feature type="compositionally biased region" description="Gly residues" evidence="3">
    <location>
        <begin position="600"/>
        <end position="613"/>
    </location>
</feature>
<keyword evidence="2" id="KW-0863">Zinc-finger</keyword>
<evidence type="ECO:0000313" key="6">
    <source>
        <dbReference type="Proteomes" id="UP000006514"/>
    </source>
</evidence>
<keyword evidence="1" id="KW-0507">mRNA processing</keyword>
<feature type="region of interest" description="Disordered" evidence="3">
    <location>
        <begin position="849"/>
        <end position="877"/>
    </location>
</feature>
<organism evidence="5 6">
    <name type="scientific">Auricularia subglabra (strain TFB-10046 / SS5)</name>
    <name type="common">White-rot fungus</name>
    <name type="synonym">Auricularia delicata (strain TFB10046)</name>
    <dbReference type="NCBI Taxonomy" id="717982"/>
    <lineage>
        <taxon>Eukaryota</taxon>
        <taxon>Fungi</taxon>
        <taxon>Dikarya</taxon>
        <taxon>Basidiomycota</taxon>
        <taxon>Agaricomycotina</taxon>
        <taxon>Agaricomycetes</taxon>
        <taxon>Auriculariales</taxon>
        <taxon>Auriculariaceae</taxon>
        <taxon>Auricularia</taxon>
    </lineage>
</organism>
<dbReference type="AlphaFoldDB" id="J0D455"/>
<evidence type="ECO:0000256" key="3">
    <source>
        <dbReference type="SAM" id="MobiDB-lite"/>
    </source>
</evidence>
<dbReference type="EMBL" id="JH688215">
    <property type="protein sequence ID" value="EJD33464.1"/>
    <property type="molecule type" value="Genomic_DNA"/>
</dbReference>
<feature type="compositionally biased region" description="Basic and acidic residues" evidence="3">
    <location>
        <begin position="281"/>
        <end position="292"/>
    </location>
</feature>
<feature type="region of interest" description="Disordered" evidence="3">
    <location>
        <begin position="1"/>
        <end position="30"/>
    </location>
</feature>
<feature type="region of interest" description="Disordered" evidence="3">
    <location>
        <begin position="1216"/>
        <end position="1237"/>
    </location>
</feature>
<proteinExistence type="predicted"/>
<keyword evidence="6" id="KW-1185">Reference proteome</keyword>
<feature type="region of interest" description="Disordered" evidence="3">
    <location>
        <begin position="267"/>
        <end position="356"/>
    </location>
</feature>